<dbReference type="GO" id="GO:0005886">
    <property type="term" value="C:plasma membrane"/>
    <property type="evidence" value="ECO:0007669"/>
    <property type="project" value="UniProtKB-SubCell"/>
</dbReference>
<feature type="transmembrane region" description="Helical" evidence="6">
    <location>
        <begin position="218"/>
        <end position="242"/>
    </location>
</feature>
<dbReference type="AlphaFoldDB" id="G9WWH4"/>
<organism evidence="8 9">
    <name type="scientific">Oribacterium asaccharolyticum ACB7</name>
    <dbReference type="NCBI Taxonomy" id="796944"/>
    <lineage>
        <taxon>Bacteria</taxon>
        <taxon>Bacillati</taxon>
        <taxon>Bacillota</taxon>
        <taxon>Clostridia</taxon>
        <taxon>Lachnospirales</taxon>
        <taxon>Lachnospiraceae</taxon>
        <taxon>Oribacterium</taxon>
    </lineage>
</organism>
<feature type="domain" description="Type II secretion system protein GspF" evidence="7">
    <location>
        <begin position="79"/>
        <end position="207"/>
    </location>
</feature>
<keyword evidence="3 6" id="KW-0812">Transmembrane</keyword>
<evidence type="ECO:0000256" key="2">
    <source>
        <dbReference type="ARBA" id="ARBA00022475"/>
    </source>
</evidence>
<feature type="transmembrane region" description="Helical" evidence="6">
    <location>
        <begin position="44"/>
        <end position="62"/>
    </location>
</feature>
<comment type="caution">
    <text evidence="8">The sequence shown here is derived from an EMBL/GenBank/DDBJ whole genome shotgun (WGS) entry which is preliminary data.</text>
</comment>
<keyword evidence="5 6" id="KW-0472">Membrane</keyword>
<keyword evidence="2" id="KW-1003">Cell membrane</keyword>
<evidence type="ECO:0000256" key="5">
    <source>
        <dbReference type="ARBA" id="ARBA00023136"/>
    </source>
</evidence>
<evidence type="ECO:0000259" key="7">
    <source>
        <dbReference type="Pfam" id="PF00482"/>
    </source>
</evidence>
<dbReference type="PANTHER" id="PTHR35007">
    <property type="entry name" value="INTEGRAL MEMBRANE PROTEIN-RELATED"/>
    <property type="match status" value="1"/>
</dbReference>
<accession>G9WWH4</accession>
<keyword evidence="9" id="KW-1185">Reference proteome</keyword>
<proteinExistence type="predicted"/>
<dbReference type="Pfam" id="PF00482">
    <property type="entry name" value="T2SSF"/>
    <property type="match status" value="1"/>
</dbReference>
<dbReference type="PANTHER" id="PTHR35007:SF1">
    <property type="entry name" value="PILUS ASSEMBLY PROTEIN"/>
    <property type="match status" value="1"/>
</dbReference>
<dbReference type="HOGENOM" id="CLU_079577_1_0_9"/>
<evidence type="ECO:0000256" key="6">
    <source>
        <dbReference type="SAM" id="Phobius"/>
    </source>
</evidence>
<evidence type="ECO:0000256" key="4">
    <source>
        <dbReference type="ARBA" id="ARBA00022989"/>
    </source>
</evidence>
<feature type="transmembrane region" description="Helical" evidence="6">
    <location>
        <begin position="20"/>
        <end position="38"/>
    </location>
</feature>
<sequence>MKKNSSVDYRQYEISLGEYLYILVKILGILLAFSYAFYHSFLLFFILIPFGLLIPFFFRQALRKKRQELLLFQFKEMLSILNSFLSAGYSIENALIAAIPDLSALLGENSYMVEELKQVKRSLAMNRPLEEPLSNFALRSGLDDIHNFSEIFLVAKRSGGELSEIIQHSSSIIHDKLSIHEEILTLSAAKRFEQKIMNCIPFFIILYLNASSPDFFHILYHSIMGRIVMTIALFIYLLAIYLSQKIINIPI</sequence>
<reference evidence="8 9" key="1">
    <citation type="submission" date="2011-08" db="EMBL/GenBank/DDBJ databases">
        <title>The Genome Sequence of Oribacterium sp. ACB7.</title>
        <authorList>
            <consortium name="The Broad Institute Genome Sequencing Platform"/>
            <person name="Earl A."/>
            <person name="Ward D."/>
            <person name="Feldgarden M."/>
            <person name="Gevers D."/>
            <person name="Sizova M."/>
            <person name="Hazen A."/>
            <person name="Epstein S."/>
            <person name="Young S.K."/>
            <person name="Zeng Q."/>
            <person name="Gargeya S."/>
            <person name="Fitzgerald M."/>
            <person name="Haas B."/>
            <person name="Abouelleil A."/>
            <person name="Alvarado L."/>
            <person name="Arachchi H.M."/>
            <person name="Berlin A."/>
            <person name="Brown A."/>
            <person name="Chapman S.B."/>
            <person name="Chen Z."/>
            <person name="Dunbar C."/>
            <person name="Freedman E."/>
            <person name="Gearin G."/>
            <person name="Gellesch M."/>
            <person name="Goldberg J."/>
            <person name="Griggs A."/>
            <person name="Gujja S."/>
            <person name="Heiman D."/>
            <person name="Howarth C."/>
            <person name="Larson L."/>
            <person name="Lui A."/>
            <person name="MacDonald P.J.P."/>
            <person name="Montmayeur A."/>
            <person name="Murphy C."/>
            <person name="Neiman D."/>
            <person name="Pearson M."/>
            <person name="Priest M."/>
            <person name="Roberts A."/>
            <person name="Saif S."/>
            <person name="Shea T."/>
            <person name="Shenoy N."/>
            <person name="Sisk P."/>
            <person name="Stolte C."/>
            <person name="Sykes S."/>
            <person name="Wortman J."/>
            <person name="Nusbaum C."/>
            <person name="Birren B."/>
        </authorList>
    </citation>
    <scope>NUCLEOTIDE SEQUENCE [LARGE SCALE GENOMIC DNA]</scope>
    <source>
        <strain evidence="8 9">ACB7</strain>
    </source>
</reference>
<dbReference type="EMBL" id="AFZD01000020">
    <property type="protein sequence ID" value="EHL09843.1"/>
    <property type="molecule type" value="Genomic_DNA"/>
</dbReference>
<evidence type="ECO:0000313" key="9">
    <source>
        <dbReference type="Proteomes" id="UP000003527"/>
    </source>
</evidence>
<dbReference type="PATRIC" id="fig|796944.3.peg.2002"/>
<evidence type="ECO:0000256" key="3">
    <source>
        <dbReference type="ARBA" id="ARBA00022692"/>
    </source>
</evidence>
<keyword evidence="4 6" id="KW-1133">Transmembrane helix</keyword>
<protein>
    <recommendedName>
        <fullName evidence="7">Type II secretion system protein GspF domain-containing protein</fullName>
    </recommendedName>
</protein>
<gene>
    <name evidence="8" type="ORF">HMPREF9624_01258</name>
</gene>
<evidence type="ECO:0000256" key="1">
    <source>
        <dbReference type="ARBA" id="ARBA00004651"/>
    </source>
</evidence>
<evidence type="ECO:0000313" key="8">
    <source>
        <dbReference type="EMBL" id="EHL09843.1"/>
    </source>
</evidence>
<feature type="transmembrane region" description="Helical" evidence="6">
    <location>
        <begin position="196"/>
        <end position="212"/>
    </location>
</feature>
<dbReference type="Proteomes" id="UP000003527">
    <property type="component" value="Unassembled WGS sequence"/>
</dbReference>
<dbReference type="InterPro" id="IPR018076">
    <property type="entry name" value="T2SS_GspF_dom"/>
</dbReference>
<name>G9WWH4_9FIRM</name>
<comment type="subcellular location">
    <subcellularLocation>
        <location evidence="1">Cell membrane</location>
        <topology evidence="1">Multi-pass membrane protein</topology>
    </subcellularLocation>
</comment>